<feature type="transmembrane region" description="Helical" evidence="2">
    <location>
        <begin position="111"/>
        <end position="134"/>
    </location>
</feature>
<keyword evidence="4" id="KW-1185">Reference proteome</keyword>
<dbReference type="OrthoDB" id="5150238at2"/>
<feature type="region of interest" description="Disordered" evidence="1">
    <location>
        <begin position="358"/>
        <end position="379"/>
    </location>
</feature>
<feature type="transmembrane region" description="Helical" evidence="2">
    <location>
        <begin position="289"/>
        <end position="307"/>
    </location>
</feature>
<sequence length="379" mass="39632">MNRPGREGGPDHANRPGHEGGPDHANRGREGRGREGRENPDLERRYRRLMRVYPRSHRREYEEEMLGVLLAGAVRRDRPSPGDVADLLRGGLAVRGRVCAEAVAGPRWRDALAVAGLVAALMTAGDAVGLLALLPDVLLAEGSGALLREVIARDGLSLVWLAVVAAVVARWRHAAAVAWGTLGLTVLAGLPVTLGIPFPGGPELDPVMCLNGFAAAAALTVSGGPARAFGLLGPARFTVLCLFAAAHAFPVYGGLVLGDELAVRKEPEAAVLLGLAAAAVALAPRGLRLAVALALPAPILWTLYHVVPGYLPPTWPWPLGYAGPPPLPLAVLILFVIPPLAWALLLAAVAWLRRRTAPRAPGPDHPGPGRTPSGDVGLA</sequence>
<evidence type="ECO:0000256" key="1">
    <source>
        <dbReference type="SAM" id="MobiDB-lite"/>
    </source>
</evidence>
<dbReference type="AlphaFoldDB" id="A0A3A4BRU5"/>
<keyword evidence="2" id="KW-0812">Transmembrane</keyword>
<feature type="transmembrane region" description="Helical" evidence="2">
    <location>
        <begin position="237"/>
        <end position="257"/>
    </location>
</feature>
<dbReference type="EMBL" id="QZEY01000002">
    <property type="protein sequence ID" value="RJL34046.1"/>
    <property type="molecule type" value="Genomic_DNA"/>
</dbReference>
<protein>
    <submittedName>
        <fullName evidence="3">Uncharacterized protein</fullName>
    </submittedName>
</protein>
<organism evidence="3 4">
    <name type="scientific">Bailinhaonella thermotolerans</name>
    <dbReference type="NCBI Taxonomy" id="1070861"/>
    <lineage>
        <taxon>Bacteria</taxon>
        <taxon>Bacillati</taxon>
        <taxon>Actinomycetota</taxon>
        <taxon>Actinomycetes</taxon>
        <taxon>Streptosporangiales</taxon>
        <taxon>Streptosporangiaceae</taxon>
        <taxon>Bailinhaonella</taxon>
    </lineage>
</organism>
<reference evidence="3 4" key="1">
    <citation type="submission" date="2018-09" db="EMBL/GenBank/DDBJ databases">
        <title>YIM 75507 draft genome.</title>
        <authorList>
            <person name="Tang S."/>
            <person name="Feng Y."/>
        </authorList>
    </citation>
    <scope>NUCLEOTIDE SEQUENCE [LARGE SCALE GENOMIC DNA]</scope>
    <source>
        <strain evidence="3 4">YIM 75507</strain>
    </source>
</reference>
<feature type="transmembrane region" description="Helical" evidence="2">
    <location>
        <begin position="150"/>
        <end position="169"/>
    </location>
</feature>
<accession>A0A3A4BRU5</accession>
<comment type="caution">
    <text evidence="3">The sequence shown here is derived from an EMBL/GenBank/DDBJ whole genome shotgun (WGS) entry which is preliminary data.</text>
</comment>
<keyword evidence="2" id="KW-1133">Transmembrane helix</keyword>
<name>A0A3A4BRU5_9ACTN</name>
<evidence type="ECO:0000313" key="3">
    <source>
        <dbReference type="EMBL" id="RJL34046.1"/>
    </source>
</evidence>
<evidence type="ECO:0000256" key="2">
    <source>
        <dbReference type="SAM" id="Phobius"/>
    </source>
</evidence>
<evidence type="ECO:0000313" key="4">
    <source>
        <dbReference type="Proteomes" id="UP000265768"/>
    </source>
</evidence>
<feature type="transmembrane region" description="Helical" evidence="2">
    <location>
        <begin position="327"/>
        <end position="352"/>
    </location>
</feature>
<feature type="region of interest" description="Disordered" evidence="1">
    <location>
        <begin position="1"/>
        <end position="41"/>
    </location>
</feature>
<dbReference type="Proteomes" id="UP000265768">
    <property type="component" value="Unassembled WGS sequence"/>
</dbReference>
<feature type="transmembrane region" description="Helical" evidence="2">
    <location>
        <begin position="176"/>
        <end position="198"/>
    </location>
</feature>
<proteinExistence type="predicted"/>
<keyword evidence="2" id="KW-0472">Membrane</keyword>
<gene>
    <name evidence="3" type="ORF">D5H75_05935</name>
</gene>
<dbReference type="RefSeq" id="WP_119925345.1">
    <property type="nucleotide sequence ID" value="NZ_QZEY01000002.1"/>
</dbReference>